<evidence type="ECO:0000256" key="1">
    <source>
        <dbReference type="ARBA" id="ARBA00010547"/>
    </source>
</evidence>
<dbReference type="GO" id="GO:0060090">
    <property type="term" value="F:molecular adaptor activity"/>
    <property type="evidence" value="ECO:0007669"/>
    <property type="project" value="TreeGrafter"/>
</dbReference>
<dbReference type="Gene3D" id="1.25.10.10">
    <property type="entry name" value="Leucine-rich Repeat Variant"/>
    <property type="match status" value="1"/>
</dbReference>
<protein>
    <submittedName>
        <fullName evidence="5">Uncharacterized protein</fullName>
    </submittedName>
</protein>
<evidence type="ECO:0000313" key="5">
    <source>
        <dbReference type="EMBL" id="CAD2207329.1"/>
    </source>
</evidence>
<dbReference type="OrthoDB" id="26401at2759"/>
<dbReference type="PANTHER" id="PTHR12827">
    <property type="entry name" value="MEIOTIC CHECKPOINT REGULATOR TSG24 FAMILY MEMBER"/>
    <property type="match status" value="1"/>
</dbReference>
<name>A0A6V7Y6L7_MELEN</name>
<dbReference type="GO" id="GO:0007091">
    <property type="term" value="P:metaphase/anaphase transition of mitotic cell cycle"/>
    <property type="evidence" value="ECO:0007669"/>
    <property type="project" value="TreeGrafter"/>
</dbReference>
<gene>
    <name evidence="5" type="ORF">MENT_LOCUS61251</name>
</gene>
<keyword evidence="2" id="KW-0132">Cell division</keyword>
<dbReference type="Proteomes" id="UP000580250">
    <property type="component" value="Unassembled WGS sequence"/>
</dbReference>
<evidence type="ECO:0000256" key="2">
    <source>
        <dbReference type="ARBA" id="ARBA00022618"/>
    </source>
</evidence>
<dbReference type="EMBL" id="CAJEWN010003333">
    <property type="protein sequence ID" value="CAD2207329.1"/>
    <property type="molecule type" value="Genomic_DNA"/>
</dbReference>
<dbReference type="GO" id="GO:0005680">
    <property type="term" value="C:anaphase-promoting complex"/>
    <property type="evidence" value="ECO:0007669"/>
    <property type="project" value="InterPro"/>
</dbReference>
<dbReference type="GO" id="GO:0031145">
    <property type="term" value="P:anaphase-promoting complex-dependent catabolic process"/>
    <property type="evidence" value="ECO:0007669"/>
    <property type="project" value="TreeGrafter"/>
</dbReference>
<dbReference type="GO" id="GO:0070979">
    <property type="term" value="P:protein K11-linked ubiquitination"/>
    <property type="evidence" value="ECO:0007669"/>
    <property type="project" value="TreeGrafter"/>
</dbReference>
<evidence type="ECO:0000256" key="3">
    <source>
        <dbReference type="ARBA" id="ARBA00022776"/>
    </source>
</evidence>
<reference evidence="5 6" key="1">
    <citation type="submission" date="2020-08" db="EMBL/GenBank/DDBJ databases">
        <authorList>
            <person name="Koutsovoulos G."/>
            <person name="Danchin GJ E."/>
        </authorList>
    </citation>
    <scope>NUCLEOTIDE SEQUENCE [LARGE SCALE GENOMIC DNA]</scope>
</reference>
<keyword evidence="4" id="KW-0131">Cell cycle</keyword>
<comment type="similarity">
    <text evidence="1">Belongs to the APC1 family.</text>
</comment>
<dbReference type="InterPro" id="IPR011989">
    <property type="entry name" value="ARM-like"/>
</dbReference>
<dbReference type="PANTHER" id="PTHR12827:SF3">
    <property type="entry name" value="ANAPHASE-PROMOTING COMPLEX SUBUNIT 1"/>
    <property type="match status" value="1"/>
</dbReference>
<organism evidence="5 6">
    <name type="scientific">Meloidogyne enterolobii</name>
    <name type="common">Root-knot nematode worm</name>
    <name type="synonym">Meloidogyne mayaguensis</name>
    <dbReference type="NCBI Taxonomy" id="390850"/>
    <lineage>
        <taxon>Eukaryota</taxon>
        <taxon>Metazoa</taxon>
        <taxon>Ecdysozoa</taxon>
        <taxon>Nematoda</taxon>
        <taxon>Chromadorea</taxon>
        <taxon>Rhabditida</taxon>
        <taxon>Tylenchina</taxon>
        <taxon>Tylenchomorpha</taxon>
        <taxon>Tylenchoidea</taxon>
        <taxon>Meloidogynidae</taxon>
        <taxon>Meloidogyninae</taxon>
        <taxon>Meloidogyne</taxon>
    </lineage>
</organism>
<keyword evidence="3" id="KW-0498">Mitosis</keyword>
<dbReference type="AlphaFoldDB" id="A0A6V7Y6L7"/>
<evidence type="ECO:0000256" key="4">
    <source>
        <dbReference type="ARBA" id="ARBA00023306"/>
    </source>
</evidence>
<sequence length="274" mass="30796">MIKEAHKWISAPIWTSDLRVYNVQQMLDSSQPILIPSKELGSQASSEVQQREQHEQFLLSVAIRTVARPFGKAVLNFHTRHAFKDDESFMETNLKQKNENIKKKQFYNSSISQMGARPICLNGRVHPGWHQVDFPLNDTNPSHKLAMDWANFYNGLAHEEANSDLLTTIRAGLLLAAGLSGCIKDSMNLYDIHALLTQNDKYLIIALLIGCAAAHRGTSEVHVYKMISAHLPFLLQPTLVEFKIELSIQSAAIVSLGLLFAETANHNISSQYKF</sequence>
<evidence type="ECO:0000313" key="6">
    <source>
        <dbReference type="Proteomes" id="UP000580250"/>
    </source>
</evidence>
<dbReference type="InterPro" id="IPR024990">
    <property type="entry name" value="Apc1"/>
</dbReference>
<proteinExistence type="inferred from homology"/>
<comment type="caution">
    <text evidence="5">The sequence shown here is derived from an EMBL/GenBank/DDBJ whole genome shotgun (WGS) entry which is preliminary data.</text>
</comment>
<dbReference type="GO" id="GO:0051301">
    <property type="term" value="P:cell division"/>
    <property type="evidence" value="ECO:0007669"/>
    <property type="project" value="UniProtKB-KW"/>
</dbReference>
<accession>A0A6V7Y6L7</accession>